<name>A0A8J5CJU7_CHIOP</name>
<sequence length="645" mass="70145">MKGCKTPDAPEPPSMAQHADQVALLCDASEESGGTPTRGRDFVTLAALTVVFVGLLGLMVLVSPGREHLGMSERETLQPVEIIDTHAVFVAGDSPSLPGVKQTASTRLVAPPDPKSHASEVLQEISDLPFQVESTDENDDLLEDSDDVKGLLENIGEDPTDPNAIAFLLPLRGHVGDLGLRFGRSLKKVMEESMEAAGNQSQFIPSTILVRDTQSDPEVTRSLSEHFYDVHGITRYFGLLTDEEALTVALWARARAPGSRFVSPTATSPYLEKARNVATVQPSGNMLAAAVADFLLTVQAPQPLVVLRASLHTDAMLSLLRSSGIRPAKVLHYYHMTNMSEFAWRVQSHLVLSPCPVILLGDAESWHLVEAVDRLISAVWILPYPTQLCAKMRTKQSELLSFIYRAYDDVPGTFLQKQPMLAPMESIVKASHWLLSGGKRWWQGSYVVAAKVAVNSVVAGVRLLGASEGWLPLLQYDITSSGMLRRLYQELLVTQDLLKPLLSGDDCNLIIRYQQELTGESKVSEMAVHSSLPTLVVPAERGAQLHVDCRRQHADLRCSAPRGVWAPVTCQGSLQGRHIYVRECGKEVGISVAASRGCTGTQGLVCRGGRSLGCLLSGLCTSLSLPSTPIYQCGDLNLDTLNLEF</sequence>
<comment type="caution">
    <text evidence="2">The sequence shown here is derived from an EMBL/GenBank/DDBJ whole genome shotgun (WGS) entry which is preliminary data.</text>
</comment>
<evidence type="ECO:0000256" key="1">
    <source>
        <dbReference type="SAM" id="Phobius"/>
    </source>
</evidence>
<evidence type="ECO:0000313" key="3">
    <source>
        <dbReference type="Proteomes" id="UP000770661"/>
    </source>
</evidence>
<keyword evidence="1" id="KW-1133">Transmembrane helix</keyword>
<organism evidence="2 3">
    <name type="scientific">Chionoecetes opilio</name>
    <name type="common">Atlantic snow crab</name>
    <name type="synonym">Cancer opilio</name>
    <dbReference type="NCBI Taxonomy" id="41210"/>
    <lineage>
        <taxon>Eukaryota</taxon>
        <taxon>Metazoa</taxon>
        <taxon>Ecdysozoa</taxon>
        <taxon>Arthropoda</taxon>
        <taxon>Crustacea</taxon>
        <taxon>Multicrustacea</taxon>
        <taxon>Malacostraca</taxon>
        <taxon>Eumalacostraca</taxon>
        <taxon>Eucarida</taxon>
        <taxon>Decapoda</taxon>
        <taxon>Pleocyemata</taxon>
        <taxon>Brachyura</taxon>
        <taxon>Eubrachyura</taxon>
        <taxon>Majoidea</taxon>
        <taxon>Majidae</taxon>
        <taxon>Chionoecetes</taxon>
    </lineage>
</organism>
<keyword evidence="1" id="KW-0472">Membrane</keyword>
<dbReference type="SUPFAM" id="SSF53822">
    <property type="entry name" value="Periplasmic binding protein-like I"/>
    <property type="match status" value="1"/>
</dbReference>
<dbReference type="AlphaFoldDB" id="A0A8J5CJU7"/>
<gene>
    <name evidence="2" type="ORF">GWK47_017356</name>
</gene>
<keyword evidence="1" id="KW-0812">Transmembrane</keyword>
<dbReference type="Proteomes" id="UP000770661">
    <property type="component" value="Unassembled WGS sequence"/>
</dbReference>
<proteinExistence type="predicted"/>
<feature type="transmembrane region" description="Helical" evidence="1">
    <location>
        <begin position="42"/>
        <end position="62"/>
    </location>
</feature>
<dbReference type="OrthoDB" id="6354957at2759"/>
<evidence type="ECO:0000313" key="2">
    <source>
        <dbReference type="EMBL" id="KAG0712924.1"/>
    </source>
</evidence>
<dbReference type="Gene3D" id="3.40.50.2300">
    <property type="match status" value="1"/>
</dbReference>
<dbReference type="InterPro" id="IPR028082">
    <property type="entry name" value="Peripla_BP_I"/>
</dbReference>
<keyword evidence="3" id="KW-1185">Reference proteome</keyword>
<reference evidence="2" key="1">
    <citation type="submission" date="2020-07" db="EMBL/GenBank/DDBJ databases">
        <title>The High-quality genome of the commercially important snow crab, Chionoecetes opilio.</title>
        <authorList>
            <person name="Jeong J.-H."/>
            <person name="Ryu S."/>
        </authorList>
    </citation>
    <scope>NUCLEOTIDE SEQUENCE</scope>
    <source>
        <strain evidence="2">MADBK_172401_WGS</strain>
        <tissue evidence="2">Digestive gland</tissue>
    </source>
</reference>
<protein>
    <submittedName>
        <fullName evidence="2">Uncharacterized protein</fullName>
    </submittedName>
</protein>
<dbReference type="EMBL" id="JACEEZ010021956">
    <property type="protein sequence ID" value="KAG0712924.1"/>
    <property type="molecule type" value="Genomic_DNA"/>
</dbReference>
<accession>A0A8J5CJU7</accession>